<reference evidence="2 3" key="1">
    <citation type="submission" date="2019-01" db="EMBL/GenBank/DDBJ databases">
        <title>Nocardioides guangzhouensis sp. nov., an actinobacterium isolated from soil.</title>
        <authorList>
            <person name="Fu Y."/>
            <person name="Cai Y."/>
            <person name="Lin Z."/>
            <person name="Chen P."/>
        </authorList>
    </citation>
    <scope>NUCLEOTIDE SEQUENCE [LARGE SCALE GENOMIC DNA]</scope>
    <source>
        <strain evidence="2 3">130</strain>
    </source>
</reference>
<dbReference type="Proteomes" id="UP000295198">
    <property type="component" value="Unassembled WGS sequence"/>
</dbReference>
<evidence type="ECO:0000313" key="3">
    <source>
        <dbReference type="Proteomes" id="UP000295198"/>
    </source>
</evidence>
<name>A0A4Q4Z7W2_9ACTN</name>
<organism evidence="2 3">
    <name type="scientific">Nocardioides guangzhouensis</name>
    <dbReference type="NCBI Taxonomy" id="2497878"/>
    <lineage>
        <taxon>Bacteria</taxon>
        <taxon>Bacillati</taxon>
        <taxon>Actinomycetota</taxon>
        <taxon>Actinomycetes</taxon>
        <taxon>Propionibacteriales</taxon>
        <taxon>Nocardioidaceae</taxon>
        <taxon>Nocardioides</taxon>
    </lineage>
</organism>
<evidence type="ECO:0000313" key="2">
    <source>
        <dbReference type="EMBL" id="RYP83608.1"/>
    </source>
</evidence>
<dbReference type="RefSeq" id="WP_134719614.1">
    <property type="nucleotide sequence ID" value="NZ_SDKM01000031.1"/>
</dbReference>
<comment type="caution">
    <text evidence="2">The sequence shown here is derived from an EMBL/GenBank/DDBJ whole genome shotgun (WGS) entry which is preliminary data.</text>
</comment>
<dbReference type="AlphaFoldDB" id="A0A4Q4Z7W2"/>
<sequence>MGDEQVERRDIEALLAARQELGPAYDADLVQSFADRVERAVDQRVGATADRRHHREMMERRQMIFQFVLGAASVTAAIPISITLGVTGNYLALLIAWVGIVLVNVAHASTMRRDDR</sequence>
<evidence type="ECO:0000256" key="1">
    <source>
        <dbReference type="SAM" id="Phobius"/>
    </source>
</evidence>
<feature type="transmembrane region" description="Helical" evidence="1">
    <location>
        <begin position="90"/>
        <end position="108"/>
    </location>
</feature>
<dbReference type="EMBL" id="SDKM01000031">
    <property type="protein sequence ID" value="RYP83608.1"/>
    <property type="molecule type" value="Genomic_DNA"/>
</dbReference>
<proteinExistence type="predicted"/>
<protein>
    <submittedName>
        <fullName evidence="2">Uncharacterized protein</fullName>
    </submittedName>
</protein>
<keyword evidence="3" id="KW-1185">Reference proteome</keyword>
<feature type="transmembrane region" description="Helical" evidence="1">
    <location>
        <begin position="63"/>
        <end position="84"/>
    </location>
</feature>
<dbReference type="OrthoDB" id="3854538at2"/>
<gene>
    <name evidence="2" type="ORF">EKO23_18510</name>
</gene>
<keyword evidence="1" id="KW-1133">Transmembrane helix</keyword>
<keyword evidence="1" id="KW-0472">Membrane</keyword>
<accession>A0A4Q4Z7W2</accession>
<keyword evidence="1" id="KW-0812">Transmembrane</keyword>